<accession>A0A5B0VJU8</accession>
<dbReference type="EMBL" id="VTUU01000002">
    <property type="protein sequence ID" value="KAA1174724.1"/>
    <property type="molecule type" value="Genomic_DNA"/>
</dbReference>
<sequence>MQAQHHIQQTRGQQADAARQLLQANEAYRVSNDPALSHISRLKARAECRSYLQQSLELEPNSAMALGLLGRVEMDDGRLDKAQELFNASLDANPEQPQQFTNLGYWALKTERPALAEQYFLQALELDRQSAAAFCGVAHAKRLQGQFDVAYLHYRKLLETGAEWESVYSGMLSCAQHLEVKKADSALALDAIALLSRPGLPHQELGRFVGAIIHQQYDLDNPDAQILLEAASEDELLILALQKTLMPNPAIEELVALLRRAVLAEVAHTVELRDELQALALAIGEYANRTGFALCAEDDEERLILAINESLKAQFAMGEPQDALAGSLIISAMYGALFHQDVAVQLGQWALTDWPLGLQPLLAASYYDRASEEAIKQNFDEKADELCLDKVDVPQAWPTWSQLAYRTGSSLKRLMASELKLGTDHLPETLRIMVCGAQSGQRAMELARYLDDVEVIAVDESLANIARATRMAADMDLNNIVFWPWSIAQHFIADGHQVHWIEVGRMPSPAMTELSLAALVSEATGTGAVVHMHTSIAEQTKGDRQIRRLIAEHGLQPTRSALKQLRRMVMTNRQDSVWQELLADDDFYTLGGCRDRWFQPQDTAQFRELMGLVSNEVDWKLIKARDTDGHSLATLPVQKQIQAEALGNEVQSLTGQGLSVYFTKRR</sequence>
<reference evidence="2 3" key="1">
    <citation type="submission" date="2019-08" db="EMBL/GenBank/DDBJ databases">
        <title>Marinobacter ZYF650 sp. nov., a marine bacterium isolated from seawater of the Mariana trench.</title>
        <authorList>
            <person name="Ahmad W."/>
        </authorList>
    </citation>
    <scope>NUCLEOTIDE SEQUENCE [LARGE SCALE GENOMIC DNA]</scope>
    <source>
        <strain evidence="2 3">ZYF650</strain>
    </source>
</reference>
<name>A0A5B0VJU8_9GAMM</name>
<comment type="caution">
    <text evidence="2">The sequence shown here is derived from an EMBL/GenBank/DDBJ whole genome shotgun (WGS) entry which is preliminary data.</text>
</comment>
<evidence type="ECO:0000256" key="1">
    <source>
        <dbReference type="PROSITE-ProRule" id="PRU00339"/>
    </source>
</evidence>
<dbReference type="RefSeq" id="WP_149599146.1">
    <property type="nucleotide sequence ID" value="NZ_VTUU01000002.1"/>
</dbReference>
<keyword evidence="3" id="KW-1185">Reference proteome</keyword>
<evidence type="ECO:0000313" key="3">
    <source>
        <dbReference type="Proteomes" id="UP000323161"/>
    </source>
</evidence>
<dbReference type="Gene3D" id="1.25.40.10">
    <property type="entry name" value="Tetratricopeptide repeat domain"/>
    <property type="match status" value="1"/>
</dbReference>
<dbReference type="SUPFAM" id="SSF48452">
    <property type="entry name" value="TPR-like"/>
    <property type="match status" value="1"/>
</dbReference>
<dbReference type="Pfam" id="PF13181">
    <property type="entry name" value="TPR_8"/>
    <property type="match status" value="1"/>
</dbReference>
<dbReference type="SUPFAM" id="SSF53335">
    <property type="entry name" value="S-adenosyl-L-methionine-dependent methyltransferases"/>
    <property type="match status" value="1"/>
</dbReference>
<feature type="repeat" description="TPR" evidence="1">
    <location>
        <begin position="63"/>
        <end position="96"/>
    </location>
</feature>
<organism evidence="2 3">
    <name type="scientific">Marinobacter salinexigens</name>
    <dbReference type="NCBI Taxonomy" id="2919747"/>
    <lineage>
        <taxon>Bacteria</taxon>
        <taxon>Pseudomonadati</taxon>
        <taxon>Pseudomonadota</taxon>
        <taxon>Gammaproteobacteria</taxon>
        <taxon>Pseudomonadales</taxon>
        <taxon>Marinobacteraceae</taxon>
        <taxon>Marinobacter</taxon>
    </lineage>
</organism>
<protein>
    <submittedName>
        <fullName evidence="2">DUF3808 domain-containing protein</fullName>
    </submittedName>
</protein>
<keyword evidence="1" id="KW-0802">TPR repeat</keyword>
<dbReference type="SMART" id="SM00028">
    <property type="entry name" value="TPR"/>
    <property type="match status" value="3"/>
</dbReference>
<evidence type="ECO:0000313" key="2">
    <source>
        <dbReference type="EMBL" id="KAA1174724.1"/>
    </source>
</evidence>
<dbReference type="InterPro" id="IPR011990">
    <property type="entry name" value="TPR-like_helical_dom_sf"/>
</dbReference>
<gene>
    <name evidence="2" type="ORF">FWJ25_04865</name>
</gene>
<dbReference type="AlphaFoldDB" id="A0A5B0VJU8"/>
<dbReference type="InterPro" id="IPR019734">
    <property type="entry name" value="TPR_rpt"/>
</dbReference>
<dbReference type="PROSITE" id="PS50005">
    <property type="entry name" value="TPR"/>
    <property type="match status" value="1"/>
</dbReference>
<dbReference type="Proteomes" id="UP000323161">
    <property type="component" value="Unassembled WGS sequence"/>
</dbReference>
<dbReference type="InterPro" id="IPR029063">
    <property type="entry name" value="SAM-dependent_MTases_sf"/>
</dbReference>
<proteinExistence type="predicted"/>